<dbReference type="GO" id="GO:0006813">
    <property type="term" value="P:potassium ion transport"/>
    <property type="evidence" value="ECO:0007669"/>
    <property type="project" value="InterPro"/>
</dbReference>
<reference evidence="4 5" key="2">
    <citation type="journal article" date="2018" name="Int. J. Syst. Evol. Microbiol.">
        <title>Marinobacterium aestuarii sp. nov., a benzene-degrading marine bacterium isolated from estuary sediment.</title>
        <authorList>
            <person name="Bae S.S."/>
            <person name="Jung J."/>
            <person name="Chung D."/>
            <person name="Baek K."/>
        </authorList>
    </citation>
    <scope>NUCLEOTIDE SEQUENCE [LARGE SCALE GENOMIC DNA]</scope>
    <source>
        <strain evidence="4 5">ST58-10</strain>
    </source>
</reference>
<feature type="domain" description="RCK N-terminal" evidence="3">
    <location>
        <begin position="123"/>
        <end position="245"/>
    </location>
</feature>
<reference evidence="5" key="1">
    <citation type="submission" date="2016-05" db="EMBL/GenBank/DDBJ databases">
        <authorList>
            <person name="Baek K."/>
            <person name="Yang S.-J."/>
        </authorList>
    </citation>
    <scope>NUCLEOTIDE SEQUENCE [LARGE SCALE GENOMIC DNA]</scope>
    <source>
        <strain evidence="5">ST58-10</strain>
    </source>
</reference>
<dbReference type="InterPro" id="IPR050721">
    <property type="entry name" value="Trk_Ktr_HKT_K-transport"/>
</dbReference>
<dbReference type="Pfam" id="PF02254">
    <property type="entry name" value="TrkA_N"/>
    <property type="match status" value="2"/>
</dbReference>
<accession>A0A1A9EWH0</accession>
<dbReference type="Proteomes" id="UP000078070">
    <property type="component" value="Chromosome"/>
</dbReference>
<dbReference type="KEGG" id="mars:A8C75_05425"/>
<proteinExistence type="predicted"/>
<dbReference type="Gene3D" id="3.40.50.720">
    <property type="entry name" value="NAD(P)-binding Rossmann-like Domain"/>
    <property type="match status" value="2"/>
</dbReference>
<feature type="transmembrane region" description="Helical" evidence="2">
    <location>
        <begin position="45"/>
        <end position="64"/>
    </location>
</feature>
<dbReference type="InterPro" id="IPR036291">
    <property type="entry name" value="NAD(P)-bd_dom_sf"/>
</dbReference>
<dbReference type="AlphaFoldDB" id="A0A1A9EWH0"/>
<dbReference type="GO" id="GO:0005886">
    <property type="term" value="C:plasma membrane"/>
    <property type="evidence" value="ECO:0007669"/>
    <property type="project" value="UniProtKB-SubCell"/>
</dbReference>
<dbReference type="SUPFAM" id="SSF51735">
    <property type="entry name" value="NAD(P)-binding Rossmann-fold domains"/>
    <property type="match status" value="2"/>
</dbReference>
<dbReference type="SUPFAM" id="SSF81324">
    <property type="entry name" value="Voltage-gated potassium channels"/>
    <property type="match status" value="1"/>
</dbReference>
<comment type="subcellular location">
    <subcellularLocation>
        <location evidence="1">Cell membrane</location>
        <topology evidence="1">Multi-pass membrane protein</topology>
    </subcellularLocation>
</comment>
<keyword evidence="2" id="KW-0472">Membrane</keyword>
<dbReference type="STRING" id="1821621.A8C75_05425"/>
<dbReference type="InterPro" id="IPR003148">
    <property type="entry name" value="RCK_N"/>
</dbReference>
<gene>
    <name evidence="4" type="ORF">A8C75_05425</name>
</gene>
<feature type="transmembrane region" description="Helical" evidence="2">
    <location>
        <begin position="12"/>
        <end position="33"/>
    </location>
</feature>
<name>A0A1A9EWH0_9GAMM</name>
<dbReference type="InterPro" id="IPR013099">
    <property type="entry name" value="K_chnl_dom"/>
</dbReference>
<feature type="transmembrane region" description="Helical" evidence="2">
    <location>
        <begin position="76"/>
        <end position="100"/>
    </location>
</feature>
<keyword evidence="5" id="KW-1185">Reference proteome</keyword>
<organism evidence="4 5">
    <name type="scientific">Marinobacterium aestuarii</name>
    <dbReference type="NCBI Taxonomy" id="1821621"/>
    <lineage>
        <taxon>Bacteria</taxon>
        <taxon>Pseudomonadati</taxon>
        <taxon>Pseudomonadota</taxon>
        <taxon>Gammaproteobacteria</taxon>
        <taxon>Oceanospirillales</taxon>
        <taxon>Oceanospirillaceae</taxon>
        <taxon>Marinobacterium</taxon>
    </lineage>
</organism>
<keyword evidence="2" id="KW-1133">Transmembrane helix</keyword>
<dbReference type="Gene3D" id="1.10.287.70">
    <property type="match status" value="1"/>
</dbReference>
<protein>
    <submittedName>
        <fullName evidence="4">Potassium transporter TrkA</fullName>
    </submittedName>
</protein>
<dbReference type="RefSeq" id="WP_067379190.1">
    <property type="nucleotide sequence ID" value="NZ_CP015839.1"/>
</dbReference>
<dbReference type="PROSITE" id="PS51201">
    <property type="entry name" value="RCK_N"/>
    <property type="match status" value="2"/>
</dbReference>
<dbReference type="Pfam" id="PF07885">
    <property type="entry name" value="Ion_trans_2"/>
    <property type="match status" value="1"/>
</dbReference>
<evidence type="ECO:0000313" key="5">
    <source>
        <dbReference type="Proteomes" id="UP000078070"/>
    </source>
</evidence>
<dbReference type="EMBL" id="CP015839">
    <property type="protein sequence ID" value="ANG61981.1"/>
    <property type="molecule type" value="Genomic_DNA"/>
</dbReference>
<sequence>MNDVIYILLRRLRAPLITLIVVYAVSVLGLVLIPGEDDQGQPWRMDFFHAFYFVSFMGSTIGFGEVPYPFTDGQRFWTMACIYATVIAWLYSIGTLLTLVQEPAFGRLMRRRSFVNEVRRLREPFYLICGYGVTGSLVVKKLAAREIRTVVLDLKQERIDGLEMDGLSIRVPRLCADASLPDTLHDAGLRHRHCIGVLALTNDDQANLAIAIASKVLVPERMVISRTESDVTTSNLDSFGTDLVVDPFRSYAEYLVLTTHAPYTHLVYDWLLNPLHRHMATVSKRREGRWIICGYGRFGRALCGAFRQAGVELTLIDEGSDELAQPLHRVRGIGTEAVTLQDAGVGDAVGLVAGTFHDADNLSIIMTARALNPKLITVVRQNLGENDLVFQNSRADFVMEPGRIIANRILAQIKTPLLPVFIERMLREHDDVWAHVLLNRMSHVVGDRELDSWGIRLCPEETPALLMLQPEQALKLRTLMKDPRDRTRSLSCLALMHRRGAEVRLLPGELCELQEGDELLFCGLSEALHQMEWTVNNYNLLQYLLTGRENNDTLLSRLLNLGAKG</sequence>
<evidence type="ECO:0000256" key="2">
    <source>
        <dbReference type="SAM" id="Phobius"/>
    </source>
</evidence>
<dbReference type="OrthoDB" id="9781411at2"/>
<feature type="domain" description="RCK N-terminal" evidence="3">
    <location>
        <begin position="287"/>
        <end position="399"/>
    </location>
</feature>
<evidence type="ECO:0000259" key="3">
    <source>
        <dbReference type="PROSITE" id="PS51201"/>
    </source>
</evidence>
<evidence type="ECO:0000256" key="1">
    <source>
        <dbReference type="ARBA" id="ARBA00004651"/>
    </source>
</evidence>
<keyword evidence="2" id="KW-0812">Transmembrane</keyword>
<evidence type="ECO:0000313" key="4">
    <source>
        <dbReference type="EMBL" id="ANG61981.1"/>
    </source>
</evidence>
<dbReference type="PANTHER" id="PTHR43833">
    <property type="entry name" value="POTASSIUM CHANNEL PROTEIN 2-RELATED-RELATED"/>
    <property type="match status" value="1"/>
</dbReference>